<name>A0A0Q9YGB4_9GAMM</name>
<dbReference type="GO" id="GO:0006487">
    <property type="term" value="P:protein N-linked glycosylation"/>
    <property type="evidence" value="ECO:0007669"/>
    <property type="project" value="TreeGrafter"/>
</dbReference>
<dbReference type="RefSeq" id="WP_057623524.1">
    <property type="nucleotide sequence ID" value="NZ_LKHV02000001.1"/>
</dbReference>
<evidence type="ECO:0000313" key="9">
    <source>
        <dbReference type="EMBL" id="MCS5707594.1"/>
    </source>
</evidence>
<dbReference type="PANTHER" id="PTHR10859">
    <property type="entry name" value="GLYCOSYL TRANSFERASE"/>
    <property type="match status" value="1"/>
</dbReference>
<dbReference type="InterPro" id="IPR007267">
    <property type="entry name" value="GtrA_DPMS_TM"/>
</dbReference>
<evidence type="ECO:0000259" key="7">
    <source>
        <dbReference type="Pfam" id="PF04138"/>
    </source>
</evidence>
<dbReference type="Proteomes" id="UP000051494">
    <property type="component" value="Unassembled WGS sequence"/>
</dbReference>
<keyword evidence="4 5" id="KW-0472">Membrane</keyword>
<dbReference type="PANTHER" id="PTHR10859:SF114">
    <property type="entry name" value="DOLICHOL-PHOSPHATE MANNOSYLTRANSFERASE"/>
    <property type="match status" value="1"/>
</dbReference>
<dbReference type="EMBL" id="LKHV02000001">
    <property type="protein sequence ID" value="MCS5707594.1"/>
    <property type="molecule type" value="Genomic_DNA"/>
</dbReference>
<dbReference type="STRING" id="437022.CC99x_00610"/>
<proteinExistence type="predicted"/>
<feature type="transmembrane region" description="Helical" evidence="5">
    <location>
        <begin position="286"/>
        <end position="304"/>
    </location>
</feature>
<dbReference type="GO" id="GO:0016020">
    <property type="term" value="C:membrane"/>
    <property type="evidence" value="ECO:0007669"/>
    <property type="project" value="UniProtKB-SubCell"/>
</dbReference>
<dbReference type="Gene3D" id="3.90.550.10">
    <property type="entry name" value="Spore Coat Polysaccharide Biosynthesis Protein SpsA, Chain A"/>
    <property type="match status" value="1"/>
</dbReference>
<evidence type="ECO:0000313" key="8">
    <source>
        <dbReference type="EMBL" id="KRG19597.1"/>
    </source>
</evidence>
<evidence type="ECO:0000256" key="1">
    <source>
        <dbReference type="ARBA" id="ARBA00004141"/>
    </source>
</evidence>
<dbReference type="OrthoDB" id="9808633at2"/>
<feature type="domain" description="Glycosyltransferase 2-like" evidence="6">
    <location>
        <begin position="5"/>
        <end position="137"/>
    </location>
</feature>
<keyword evidence="3 5" id="KW-1133">Transmembrane helix</keyword>
<protein>
    <submittedName>
        <fullName evidence="9">Bifunctional glycosyltransferase family 2/GtrA family protein</fullName>
    </submittedName>
    <submittedName>
        <fullName evidence="8">N-glycosyltransferase</fullName>
    </submittedName>
</protein>
<comment type="caution">
    <text evidence="8">The sequence shown here is derived from an EMBL/GenBank/DDBJ whole genome shotgun (WGS) entry which is preliminary data.</text>
</comment>
<reference evidence="8" key="1">
    <citation type="submission" date="2015-09" db="EMBL/GenBank/DDBJ databases">
        <title>Draft Genome Sequences of Two Novel Amoeba-resistant Intranuclear Bacteria, Candidatus Berkiella cookevillensis and Candidatus Berkiella aquae.</title>
        <authorList>
            <person name="Mehari Y.T."/>
            <person name="Arivett B.A."/>
            <person name="Farone A.L."/>
            <person name="Gunderson J.H."/>
            <person name="Farone M.B."/>
        </authorList>
    </citation>
    <scope>NUCLEOTIDE SEQUENCE [LARGE SCALE GENOMIC DNA]</scope>
    <source>
        <strain evidence="8">CC99</strain>
    </source>
</reference>
<accession>A0A0Q9YGB4</accession>
<keyword evidence="2 5" id="KW-0812">Transmembrane</keyword>
<feature type="transmembrane region" description="Helical" evidence="5">
    <location>
        <begin position="220"/>
        <end position="248"/>
    </location>
</feature>
<dbReference type="InterPro" id="IPR001173">
    <property type="entry name" value="Glyco_trans_2-like"/>
</dbReference>
<dbReference type="SUPFAM" id="SSF53448">
    <property type="entry name" value="Nucleotide-diphospho-sugar transferases"/>
    <property type="match status" value="1"/>
</dbReference>
<dbReference type="Pfam" id="PF04138">
    <property type="entry name" value="GtrA_DPMS_TM"/>
    <property type="match status" value="1"/>
</dbReference>
<evidence type="ECO:0000313" key="10">
    <source>
        <dbReference type="Proteomes" id="UP000051494"/>
    </source>
</evidence>
<organism evidence="8">
    <name type="scientific">Candidatus Berkiella cookevillensis</name>
    <dbReference type="NCBI Taxonomy" id="437022"/>
    <lineage>
        <taxon>Bacteria</taxon>
        <taxon>Pseudomonadati</taxon>
        <taxon>Pseudomonadota</taxon>
        <taxon>Gammaproteobacteria</taxon>
        <taxon>Candidatus Berkiellales</taxon>
        <taxon>Candidatus Berkiellaceae</taxon>
        <taxon>Candidatus Berkiella</taxon>
    </lineage>
</organism>
<reference evidence="9" key="2">
    <citation type="journal article" date="2016" name="Genome Announc.">
        <title>Draft Genome Sequences of Two Novel Amoeba-Resistant Intranuclear Bacteria, 'Candidatus Berkiella cookevillensis' and 'Candidatus Berkiella aquae'.</title>
        <authorList>
            <person name="Mehari Y.T."/>
            <person name="Arivett B.A."/>
            <person name="Farone A.L."/>
            <person name="Gunderson J.H."/>
            <person name="Farone M.B."/>
        </authorList>
    </citation>
    <scope>NUCLEOTIDE SEQUENCE</scope>
    <source>
        <strain evidence="9">CC99</strain>
    </source>
</reference>
<dbReference type="AlphaFoldDB" id="A0A0Q9YGB4"/>
<evidence type="ECO:0000256" key="4">
    <source>
        <dbReference type="ARBA" id="ARBA00023136"/>
    </source>
</evidence>
<feature type="transmembrane region" description="Helical" evidence="5">
    <location>
        <begin position="310"/>
        <end position="332"/>
    </location>
</feature>
<evidence type="ECO:0000256" key="5">
    <source>
        <dbReference type="SAM" id="Phobius"/>
    </source>
</evidence>
<dbReference type="EMBL" id="LKHV01000002">
    <property type="protein sequence ID" value="KRG19597.1"/>
    <property type="molecule type" value="Genomic_DNA"/>
</dbReference>
<evidence type="ECO:0000259" key="6">
    <source>
        <dbReference type="Pfam" id="PF00535"/>
    </source>
</evidence>
<dbReference type="GO" id="GO:0000271">
    <property type="term" value="P:polysaccharide biosynthetic process"/>
    <property type="evidence" value="ECO:0007669"/>
    <property type="project" value="InterPro"/>
</dbReference>
<dbReference type="InterPro" id="IPR029044">
    <property type="entry name" value="Nucleotide-diphossugar_trans"/>
</dbReference>
<comment type="subcellular location">
    <subcellularLocation>
        <location evidence="1">Membrane</location>
        <topology evidence="1">Multi-pass membrane protein</topology>
    </subcellularLocation>
</comment>
<gene>
    <name evidence="9" type="ORF">CC99x_001610</name>
    <name evidence="8" type="ORF">CC99x_00610</name>
</gene>
<feature type="domain" description="GtrA/DPMS transmembrane" evidence="7">
    <location>
        <begin position="226"/>
        <end position="338"/>
    </location>
</feature>
<dbReference type="Pfam" id="PF00535">
    <property type="entry name" value="Glycos_transf_2"/>
    <property type="match status" value="1"/>
</dbReference>
<dbReference type="CDD" id="cd04179">
    <property type="entry name" value="DPM_DPG-synthase_like"/>
    <property type="match status" value="1"/>
</dbReference>
<evidence type="ECO:0000256" key="2">
    <source>
        <dbReference type="ARBA" id="ARBA00022692"/>
    </source>
</evidence>
<evidence type="ECO:0000256" key="3">
    <source>
        <dbReference type="ARBA" id="ARBA00022989"/>
    </source>
</evidence>
<sequence length="349" mass="39119">MYPIIIIPAYQPEQKLITLVEALLKNASLKILIVNDGSDKKCAPIFTHLKKLPQVTVLEHAVNLGKGQALKTAFNHFLTHFDSTHRGVLTADADGQHLPEDIMNLATAFSKDPQSLYLGARAFDKDVPWKSRIGNNLTKLIFRLLIQQSLQDTQTGLRAIPSAFLKTLLKTPSNGYEFELDMLIKATKQNLTMKELTIKTVYNDQNRGSHFNPVIDSLKIYFVFLRFLVFAAISGLIDFLAFSLAFFLSGNILVSESLARLFSGTCNFLFNKELVFKSKANLRFEALKYALLCVVNLVFSYAFIQSLVYFGANVYASKLIALFGLFIANFAIQKLLVFNQPEDSIKGIS</sequence>
<keyword evidence="8" id="KW-0808">Transferase</keyword>
<reference evidence="9" key="3">
    <citation type="submission" date="2021-06" db="EMBL/GenBank/DDBJ databases">
        <title>Genomic Description and Analysis of Intracellular Bacteria, Candidatus Berkiella cookevillensis and Candidatus Berkiella aquae.</title>
        <authorList>
            <person name="Kidane D.T."/>
            <person name="Mehari Y.T."/>
            <person name="Rice F.C."/>
            <person name="Arivett B.A."/>
            <person name="Farone A.L."/>
            <person name="Berk S.G."/>
            <person name="Farone M.B."/>
        </authorList>
    </citation>
    <scope>NUCLEOTIDE SEQUENCE</scope>
    <source>
        <strain evidence="9">CC99</strain>
    </source>
</reference>
<keyword evidence="10" id="KW-1185">Reference proteome</keyword>
<dbReference type="GO" id="GO:0016740">
    <property type="term" value="F:transferase activity"/>
    <property type="evidence" value="ECO:0007669"/>
    <property type="project" value="UniProtKB-KW"/>
</dbReference>